<evidence type="ECO:0000256" key="1">
    <source>
        <dbReference type="SAM" id="MobiDB-lite"/>
    </source>
</evidence>
<dbReference type="RefSeq" id="WP_210052191.1">
    <property type="nucleotide sequence ID" value="NZ_BAAAMH010000036.1"/>
</dbReference>
<keyword evidence="3" id="KW-1185">Reference proteome</keyword>
<dbReference type="Proteomes" id="UP000758168">
    <property type="component" value="Unassembled WGS sequence"/>
</dbReference>
<feature type="region of interest" description="Disordered" evidence="1">
    <location>
        <begin position="433"/>
        <end position="466"/>
    </location>
</feature>
<reference evidence="2 3" key="1">
    <citation type="submission" date="2021-03" db="EMBL/GenBank/DDBJ databases">
        <title>Sequencing the genomes of 1000 actinobacteria strains.</title>
        <authorList>
            <person name="Klenk H.-P."/>
        </authorList>
    </citation>
    <scope>NUCLEOTIDE SEQUENCE [LARGE SCALE GENOMIC DNA]</scope>
    <source>
        <strain evidence="2 3">DSM 12936</strain>
    </source>
</reference>
<feature type="compositionally biased region" description="Low complexity" evidence="1">
    <location>
        <begin position="433"/>
        <end position="448"/>
    </location>
</feature>
<evidence type="ECO:0000313" key="2">
    <source>
        <dbReference type="EMBL" id="MBP2415292.1"/>
    </source>
</evidence>
<protein>
    <submittedName>
        <fullName evidence="2">Uncharacterized protein</fullName>
    </submittedName>
</protein>
<proteinExistence type="predicted"/>
<name>A0ABS4Z2L0_9ACTN</name>
<sequence length="502" mass="52363">MSPELTVVVDTAEGDGLPELLRSVDESTLHPDRFELLLLTSAAAPEVTDWPRFAGRRPNVHLVAEDQSWSEQARGTFVLHLRAGQRLFPEALERLLETADVAALDAVVGREVVPGGPVDPRLLVDTTEPAGDAEELLAGPVVLRRREPGTQDGTSVRVGVVGVYPATLRTADEAPADALPSAPAVDDPEIAWEGASVRLRLAGRSPAGTEPRPVLLVRELTSGLAFPVPLTTSARPGAEDEVAWTAEGALDLRTAAAGAPLPSGEWQLEVAVPASGPAQPLPLPEVALPVALVDDRVVVTAGPGLVLDIGPTARGCPAFPAPGAATVTESAAGCRLELRLTGWHVAGDQGVPARIAVDRLRLPARVVARDGEAVLTAFISGLAGTYPLSLQLGRAPLQPTGLAVVMAGDGGVTVTTAPERPAPVVKPVVPKPVAAPRTAAKKPATGAAPKKKKKKKVPVPASGPVARVRRAVPRSWEPQVERLAQVPALRTAYRRLTGLARR</sequence>
<organism evidence="2 3">
    <name type="scientific">Microlunatus capsulatus</name>
    <dbReference type="NCBI Taxonomy" id="99117"/>
    <lineage>
        <taxon>Bacteria</taxon>
        <taxon>Bacillati</taxon>
        <taxon>Actinomycetota</taxon>
        <taxon>Actinomycetes</taxon>
        <taxon>Propionibacteriales</taxon>
        <taxon>Propionibacteriaceae</taxon>
        <taxon>Microlunatus</taxon>
    </lineage>
</organism>
<gene>
    <name evidence="2" type="ORF">JOF54_000214</name>
</gene>
<comment type="caution">
    <text evidence="2">The sequence shown here is derived from an EMBL/GenBank/DDBJ whole genome shotgun (WGS) entry which is preliminary data.</text>
</comment>
<dbReference type="EMBL" id="JAGIOB010000001">
    <property type="protein sequence ID" value="MBP2415292.1"/>
    <property type="molecule type" value="Genomic_DNA"/>
</dbReference>
<accession>A0ABS4Z2L0</accession>
<evidence type="ECO:0000313" key="3">
    <source>
        <dbReference type="Proteomes" id="UP000758168"/>
    </source>
</evidence>